<dbReference type="SUPFAM" id="SSF48371">
    <property type="entry name" value="ARM repeat"/>
    <property type="match status" value="1"/>
</dbReference>
<name>A0A166U4X8_9AGAM</name>
<feature type="domain" description="Pre-rRNA-processing protein Ipi1 N-terminal" evidence="6">
    <location>
        <begin position="140"/>
        <end position="243"/>
    </location>
</feature>
<dbReference type="PANTHER" id="PTHR16056">
    <property type="entry name" value="REGULATOR OF MICROTUBULE DYNAMICS PROTEIN"/>
    <property type="match status" value="1"/>
</dbReference>
<accession>A0A166U4X8</accession>
<keyword evidence="8" id="KW-1185">Reference proteome</keyword>
<dbReference type="Gene3D" id="1.25.10.10">
    <property type="entry name" value="Leucine-rich Repeat Variant"/>
    <property type="match status" value="1"/>
</dbReference>
<evidence type="ECO:0000256" key="4">
    <source>
        <dbReference type="ARBA" id="ARBA00023242"/>
    </source>
</evidence>
<dbReference type="EMBL" id="KV417490">
    <property type="protein sequence ID" value="KZP31318.1"/>
    <property type="molecule type" value="Genomic_DNA"/>
</dbReference>
<proteinExistence type="inferred from homology"/>
<evidence type="ECO:0000256" key="1">
    <source>
        <dbReference type="ARBA" id="ARBA00002355"/>
    </source>
</evidence>
<dbReference type="OrthoDB" id="361362at2759"/>
<dbReference type="InterPro" id="IPR024679">
    <property type="entry name" value="Ipi1_N"/>
</dbReference>
<keyword evidence="5" id="KW-0690">Ribosome biogenesis</keyword>
<evidence type="ECO:0000256" key="2">
    <source>
        <dbReference type="ARBA" id="ARBA00004123"/>
    </source>
</evidence>
<reference evidence="7 8" key="1">
    <citation type="journal article" date="2016" name="Mol. Biol. Evol.">
        <title>Comparative Genomics of Early-Diverging Mushroom-Forming Fungi Provides Insights into the Origins of Lignocellulose Decay Capabilities.</title>
        <authorList>
            <person name="Nagy L.G."/>
            <person name="Riley R."/>
            <person name="Tritt A."/>
            <person name="Adam C."/>
            <person name="Daum C."/>
            <person name="Floudas D."/>
            <person name="Sun H."/>
            <person name="Yadav J.S."/>
            <person name="Pangilinan J."/>
            <person name="Larsson K.H."/>
            <person name="Matsuura K."/>
            <person name="Barry K."/>
            <person name="Labutti K."/>
            <person name="Kuo R."/>
            <person name="Ohm R.A."/>
            <person name="Bhattacharya S.S."/>
            <person name="Shirouzu T."/>
            <person name="Yoshinaga Y."/>
            <person name="Martin F.M."/>
            <person name="Grigoriev I.V."/>
            <person name="Hibbett D.S."/>
        </authorList>
    </citation>
    <scope>NUCLEOTIDE SEQUENCE [LARGE SCALE GENOMIC DNA]</scope>
    <source>
        <strain evidence="7 8">CBS 109695</strain>
    </source>
</reference>
<dbReference type="PANTHER" id="PTHR16056:SF2">
    <property type="entry name" value="TESTIS-EXPRESSED PROTEIN 10"/>
    <property type="match status" value="1"/>
</dbReference>
<keyword evidence="4 5" id="KW-0539">Nucleus</keyword>
<dbReference type="GO" id="GO:0005634">
    <property type="term" value="C:nucleus"/>
    <property type="evidence" value="ECO:0007669"/>
    <property type="project" value="UniProtKB-SubCell"/>
</dbReference>
<protein>
    <recommendedName>
        <fullName evidence="5">Pre-rRNA-processing protein</fullName>
    </recommendedName>
</protein>
<keyword evidence="5" id="KW-0698">rRNA processing</keyword>
<evidence type="ECO:0000313" key="7">
    <source>
        <dbReference type="EMBL" id="KZP31318.1"/>
    </source>
</evidence>
<dbReference type="Proteomes" id="UP000076532">
    <property type="component" value="Unassembled WGS sequence"/>
</dbReference>
<comment type="subcellular location">
    <subcellularLocation>
        <location evidence="2 5">Nucleus</location>
    </subcellularLocation>
</comment>
<comment type="function">
    <text evidence="1 5">Component of the RIX1 complex required for processing of ITS2 sequences from 35S pre-rRNA.</text>
</comment>
<evidence type="ECO:0000259" key="6">
    <source>
        <dbReference type="Pfam" id="PF12333"/>
    </source>
</evidence>
<organism evidence="7 8">
    <name type="scientific">Athelia psychrophila</name>
    <dbReference type="NCBI Taxonomy" id="1759441"/>
    <lineage>
        <taxon>Eukaryota</taxon>
        <taxon>Fungi</taxon>
        <taxon>Dikarya</taxon>
        <taxon>Basidiomycota</taxon>
        <taxon>Agaricomycotina</taxon>
        <taxon>Agaricomycetes</taxon>
        <taxon>Agaricomycetidae</taxon>
        <taxon>Atheliales</taxon>
        <taxon>Atheliaceae</taxon>
        <taxon>Athelia</taxon>
    </lineage>
</organism>
<sequence>MPKSAKKRRDKAADFSKAKLKLGKGKKLADNAIDTSFKARSIALPTQSIAIDKDEGAPTTRRRLTFEDLIAHAKHYSASTRKDALLGLRELLEGHPELVESSLTVLLNACVRIIGDEDASVRKTLLSFLAWLLPRIPIENLIPHSPLLILFTTSAQTHIFPEIRIDAVRFLDLFLEIMPATIVSGWTDKKCHGNRVLEGYLGILNAGTKFGETDGPMKATSSASVTLSPGSKAIVLKSLSTFLKHALSSPNRARNTTDASIPTWFLLPSFECQEAYESFEGLLQPQAGTSGTSKRWQPEVDIDANEEDFAQNFNFAIQPFGNQWSLQDLSDIVNQTGAISEVDALRSVDTAFVTHLARTLQSTMIATFLDCAPVIFSPTSGVPGSELSLVAAMADTIRSLYGAIFRESTSDNDDIARTDLKTLLGYMSTYFPFRPNMASRDIKIEQIFQDLNLIYCELTSLLILASNARLISRPNRGKGRQTQTLSQTQEGVLSLQVGRACEYVTQLLRGEASTASQISRPIPNAAYRALLPIIWSLLNQTSLNDQRVAAGVLEAALEHATTVSSISAVKKSSVEFLARLVLLETDHQYHGSFKVGRMESEVKKFEDWIVHLPKVLWELGDKNLSTTEAVLRFLLRLLQRKSCLVNSETIASLGSRLVPYFTITHPTRGQLPGPYTRLPDGSPIRRLALDVVATILMSSAEAGGLIEAVGVATVDTEEVGYWGHLRTVIR</sequence>
<comment type="subunit">
    <text evidence="5">Component of the RIX1 complex.</text>
</comment>
<dbReference type="Pfam" id="PF12333">
    <property type="entry name" value="Ipi1_N"/>
    <property type="match status" value="1"/>
</dbReference>
<dbReference type="STRING" id="436010.A0A166U4X8"/>
<evidence type="ECO:0000256" key="3">
    <source>
        <dbReference type="ARBA" id="ARBA00006427"/>
    </source>
</evidence>
<dbReference type="AlphaFoldDB" id="A0A166U4X8"/>
<evidence type="ECO:0000256" key="5">
    <source>
        <dbReference type="RuleBase" id="RU368021"/>
    </source>
</evidence>
<comment type="similarity">
    <text evidence="3 5">Belongs to the IPI1/TEX10 family.</text>
</comment>
<evidence type="ECO:0000313" key="8">
    <source>
        <dbReference type="Proteomes" id="UP000076532"/>
    </source>
</evidence>
<gene>
    <name evidence="7" type="ORF">FIBSPDRAFT_945334</name>
</gene>
<dbReference type="InterPro" id="IPR011989">
    <property type="entry name" value="ARM-like"/>
</dbReference>
<dbReference type="GO" id="GO:0120330">
    <property type="term" value="C:rixosome complex"/>
    <property type="evidence" value="ECO:0007669"/>
    <property type="project" value="UniProtKB-UniRule"/>
</dbReference>
<dbReference type="GO" id="GO:0006364">
    <property type="term" value="P:rRNA processing"/>
    <property type="evidence" value="ECO:0007669"/>
    <property type="project" value="UniProtKB-UniRule"/>
</dbReference>
<dbReference type="InterPro" id="IPR016024">
    <property type="entry name" value="ARM-type_fold"/>
</dbReference>